<gene>
    <name evidence="1" type="ORF">DZC72_12435</name>
</gene>
<keyword evidence="2" id="KW-1185">Reference proteome</keyword>
<evidence type="ECO:0000313" key="2">
    <source>
        <dbReference type="Proteomes" id="UP000286990"/>
    </source>
</evidence>
<reference evidence="2" key="1">
    <citation type="submission" date="2018-12" db="EMBL/GenBank/DDBJ databases">
        <title>Maribacter lutimaris sp. nov., isolated from marine sediment.</title>
        <authorList>
            <person name="Kim K.K."/>
        </authorList>
    </citation>
    <scope>NUCLEOTIDE SEQUENCE [LARGE SCALE GENOMIC DNA]</scope>
    <source>
        <strain evidence="2">PoM-212</strain>
    </source>
</reference>
<proteinExistence type="predicted"/>
<accession>A0A3R8WEE1</accession>
<dbReference type="Proteomes" id="UP000286990">
    <property type="component" value="Unassembled WGS sequence"/>
</dbReference>
<comment type="caution">
    <text evidence="1">The sequence shown here is derived from an EMBL/GenBank/DDBJ whole genome shotgun (WGS) entry which is preliminary data.</text>
</comment>
<protein>
    <submittedName>
        <fullName evidence="1">Uncharacterized protein</fullName>
    </submittedName>
</protein>
<organism evidence="1 2">
    <name type="scientific">Maribacter algicola</name>
    <dbReference type="NCBI Taxonomy" id="2498892"/>
    <lineage>
        <taxon>Bacteria</taxon>
        <taxon>Pseudomonadati</taxon>
        <taxon>Bacteroidota</taxon>
        <taxon>Flavobacteriia</taxon>
        <taxon>Flavobacteriales</taxon>
        <taxon>Flavobacteriaceae</taxon>
        <taxon>Maribacter</taxon>
    </lineage>
</organism>
<sequence>MFSIDISNPFKSYNLKIQNDYELYQLLNILEINLITLNQFYCWEFVFYINTNSNDSYTSINDQHFHNEAVKVLQ</sequence>
<name>A0A3R8WEE1_9FLAO</name>
<dbReference type="AlphaFoldDB" id="A0A3R8WEE1"/>
<dbReference type="EMBL" id="QUSX01000002">
    <property type="protein sequence ID" value="RRQ48502.1"/>
    <property type="molecule type" value="Genomic_DNA"/>
</dbReference>
<evidence type="ECO:0000313" key="1">
    <source>
        <dbReference type="EMBL" id="RRQ48502.1"/>
    </source>
</evidence>